<dbReference type="GO" id="GO:0003735">
    <property type="term" value="F:structural constituent of ribosome"/>
    <property type="evidence" value="ECO:0007669"/>
    <property type="project" value="InterPro"/>
</dbReference>
<dbReference type="GO" id="GO:0015935">
    <property type="term" value="C:small ribosomal subunit"/>
    <property type="evidence" value="ECO:0007669"/>
    <property type="project" value="TreeGrafter"/>
</dbReference>
<dbReference type="PANTHER" id="PTHR33398">
    <property type="entry name" value="30S RIBOSOMAL PROTEIN S20"/>
    <property type="match status" value="1"/>
</dbReference>
<dbReference type="Pfam" id="PF01649">
    <property type="entry name" value="Ribosomal_S20p"/>
    <property type="match status" value="1"/>
</dbReference>
<dbReference type="HAMAP" id="MF_00500">
    <property type="entry name" value="Ribosomal_bS20"/>
    <property type="match status" value="1"/>
</dbReference>
<name>A0A3G3MGZ9_9FLOR</name>
<evidence type="ECO:0000256" key="3">
    <source>
        <dbReference type="ARBA" id="ARBA00022884"/>
    </source>
</evidence>
<dbReference type="AlphaFoldDB" id="A0A3G3MGZ9"/>
<dbReference type="GO" id="GO:0006412">
    <property type="term" value="P:translation"/>
    <property type="evidence" value="ECO:0007669"/>
    <property type="project" value="InterPro"/>
</dbReference>
<dbReference type="InterPro" id="IPR002583">
    <property type="entry name" value="Ribosomal_bS20"/>
</dbReference>
<keyword evidence="4 6" id="KW-0689">Ribosomal protein</keyword>
<evidence type="ECO:0000256" key="4">
    <source>
        <dbReference type="ARBA" id="ARBA00022980"/>
    </source>
</evidence>
<dbReference type="Gene3D" id="1.20.58.110">
    <property type="entry name" value="Ribosomal protein S20"/>
    <property type="match status" value="1"/>
</dbReference>
<keyword evidence="6" id="KW-0934">Plastid</keyword>
<dbReference type="SUPFAM" id="SSF46992">
    <property type="entry name" value="Ribosomal protein S20"/>
    <property type="match status" value="1"/>
</dbReference>
<evidence type="ECO:0000256" key="2">
    <source>
        <dbReference type="ARBA" id="ARBA00022730"/>
    </source>
</evidence>
<keyword evidence="5" id="KW-0687">Ribonucleoprotein</keyword>
<geneLocation type="plastid" evidence="6"/>
<evidence type="ECO:0000313" key="6">
    <source>
        <dbReference type="EMBL" id="AYR06072.1"/>
    </source>
</evidence>
<keyword evidence="2" id="KW-0699">rRNA-binding</keyword>
<comment type="similarity">
    <text evidence="1">Belongs to the bacterial ribosomal protein bS20 family.</text>
</comment>
<keyword evidence="3" id="KW-0694">RNA-binding</keyword>
<dbReference type="EMBL" id="MH281628">
    <property type="protein sequence ID" value="AYR06072.1"/>
    <property type="molecule type" value="Genomic_DNA"/>
</dbReference>
<dbReference type="RefSeq" id="YP_009541863.1">
    <property type="nucleotide sequence ID" value="NC_039978.1"/>
</dbReference>
<dbReference type="GeneID" id="38463638"/>
<gene>
    <name evidence="6" type="primary">rps20</name>
</gene>
<organism evidence="6">
    <name type="scientific">Neogoniolithon spectabile</name>
    <dbReference type="NCBI Taxonomy" id="231755"/>
    <lineage>
        <taxon>Eukaryota</taxon>
        <taxon>Rhodophyta</taxon>
        <taxon>Florideophyceae</taxon>
        <taxon>Corallinophycidae</taxon>
        <taxon>Corallinales</taxon>
        <taxon>Spongitidaceae</taxon>
        <taxon>Neogoniolithoideae</taxon>
        <taxon>Neogoniolithon</taxon>
    </lineage>
</organism>
<protein>
    <submittedName>
        <fullName evidence="6">Ribosomal protein S20</fullName>
    </submittedName>
</protein>
<dbReference type="NCBIfam" id="TIGR00029">
    <property type="entry name" value="S20"/>
    <property type="match status" value="1"/>
</dbReference>
<evidence type="ECO:0000256" key="1">
    <source>
        <dbReference type="ARBA" id="ARBA00007634"/>
    </source>
</evidence>
<dbReference type="GO" id="GO:0070181">
    <property type="term" value="F:small ribosomal subunit rRNA binding"/>
    <property type="evidence" value="ECO:0007669"/>
    <property type="project" value="TreeGrafter"/>
</dbReference>
<dbReference type="InterPro" id="IPR036510">
    <property type="entry name" value="Ribosomal_bS20_sf"/>
</dbReference>
<dbReference type="GO" id="GO:0005829">
    <property type="term" value="C:cytosol"/>
    <property type="evidence" value="ECO:0007669"/>
    <property type="project" value="TreeGrafter"/>
</dbReference>
<sequence>MAKNFSVIKKHQIGLRNQSRNKYYKSRVKTTLKRINDSLNDKETEVDTKKLIARAYSYIDKAVRQGVFAKNQGSRKKTKNYEKIQQKF</sequence>
<proteinExistence type="inferred from homology"/>
<accession>A0A3G3MGZ9</accession>
<reference evidence="6" key="1">
    <citation type="journal article" date="2018" name="Genome Biol. Evol.">
        <title>Mitochondrial and Plastid Genomes from Coralline Red Algae Provide Insights into the Incongruent Evolutionary Histories of Organelles.</title>
        <authorList>
            <person name="Lee J."/>
            <person name="Song H.J."/>
            <person name="In Park S."/>
            <person name="Lee Y.M."/>
            <person name="Jeong S.Y."/>
            <person name="Oh Cho T."/>
            <person name="Kim J.H."/>
            <person name="Choi H.G."/>
            <person name="Choi C.G."/>
            <person name="Nelson W.A."/>
            <person name="Fredericq S."/>
            <person name="Bhattacharya D."/>
            <person name="Su Yoon H."/>
        </authorList>
    </citation>
    <scope>NUCLEOTIDE SEQUENCE</scope>
</reference>
<evidence type="ECO:0000256" key="5">
    <source>
        <dbReference type="ARBA" id="ARBA00023274"/>
    </source>
</evidence>
<dbReference type="PANTHER" id="PTHR33398:SF1">
    <property type="entry name" value="SMALL RIBOSOMAL SUBUNIT PROTEIN BS20C"/>
    <property type="match status" value="1"/>
</dbReference>